<gene>
    <name evidence="1" type="primary">P0044F08.13</name>
</gene>
<accession>Q9AWU9</accession>
<name>Q9AWU9_ORYSJ</name>
<dbReference type="EMBL" id="AP002909">
    <property type="protein sequence ID" value="BAB21183.1"/>
    <property type="molecule type" value="Genomic_DNA"/>
</dbReference>
<proteinExistence type="predicted"/>
<organism evidence="1">
    <name type="scientific">Oryza sativa subsp. japonica</name>
    <name type="common">Rice</name>
    <dbReference type="NCBI Taxonomy" id="39947"/>
    <lineage>
        <taxon>Eukaryota</taxon>
        <taxon>Viridiplantae</taxon>
        <taxon>Streptophyta</taxon>
        <taxon>Embryophyta</taxon>
        <taxon>Tracheophyta</taxon>
        <taxon>Spermatophyta</taxon>
        <taxon>Magnoliopsida</taxon>
        <taxon>Liliopsida</taxon>
        <taxon>Poales</taxon>
        <taxon>Poaceae</taxon>
        <taxon>BOP clade</taxon>
        <taxon>Oryzoideae</taxon>
        <taxon>Oryzeae</taxon>
        <taxon>Oryzinae</taxon>
        <taxon>Oryza</taxon>
        <taxon>Oryza sativa</taxon>
    </lineage>
</organism>
<protein>
    <submittedName>
        <fullName evidence="1">p0044F08.13 protein</fullName>
    </submittedName>
</protein>
<reference evidence="1" key="1">
    <citation type="submission" date="2000-11" db="EMBL/GenBank/DDBJ databases">
        <title>Oryza sativa nipponbare(GA3) genomic DNA, chromosome 1, PAC clone:P0044F08.</title>
        <authorList>
            <person name="Sasaki T."/>
            <person name="Matsumoto T."/>
            <person name="Yamamoto K."/>
        </authorList>
    </citation>
    <scope>NUCLEOTIDE SEQUENCE</scope>
</reference>
<dbReference type="AlphaFoldDB" id="Q9AWU9"/>
<evidence type="ECO:0000313" key="1">
    <source>
        <dbReference type="EMBL" id="BAB21183.1"/>
    </source>
</evidence>
<sequence length="155" mass="17148">MSIGRAAAASKARKAMVEGGTKELKASRVDEKANSDMTTDGSSYPSLQYCIVFCEFYSLQYYAAVDFASRYAGCSWGYVVWKAVDGVAAIASENQEFRIATGSTSRQLLIVRSAVEQWLQDFKKVHVLGYTVPVLEHTHNTVSLQMIQNSFTVCH</sequence>